<comment type="caution">
    <text evidence="1">The sequence shown here is derived from an EMBL/GenBank/DDBJ whole genome shotgun (WGS) entry which is preliminary data.</text>
</comment>
<dbReference type="Proteomes" id="UP001168821">
    <property type="component" value="Unassembled WGS sequence"/>
</dbReference>
<protein>
    <submittedName>
        <fullName evidence="1">Uncharacterized protein</fullName>
    </submittedName>
</protein>
<organism evidence="1 2">
    <name type="scientific">Zophobas morio</name>
    <dbReference type="NCBI Taxonomy" id="2755281"/>
    <lineage>
        <taxon>Eukaryota</taxon>
        <taxon>Metazoa</taxon>
        <taxon>Ecdysozoa</taxon>
        <taxon>Arthropoda</taxon>
        <taxon>Hexapoda</taxon>
        <taxon>Insecta</taxon>
        <taxon>Pterygota</taxon>
        <taxon>Neoptera</taxon>
        <taxon>Endopterygota</taxon>
        <taxon>Coleoptera</taxon>
        <taxon>Polyphaga</taxon>
        <taxon>Cucujiformia</taxon>
        <taxon>Tenebrionidae</taxon>
        <taxon>Zophobas</taxon>
    </lineage>
</organism>
<proteinExistence type="predicted"/>
<dbReference type="AlphaFoldDB" id="A0AA38IVL5"/>
<evidence type="ECO:0000313" key="2">
    <source>
        <dbReference type="Proteomes" id="UP001168821"/>
    </source>
</evidence>
<gene>
    <name evidence="1" type="ORF">Zmor_008544</name>
</gene>
<dbReference type="EMBL" id="JALNTZ010000002">
    <property type="protein sequence ID" value="KAJ3664367.1"/>
    <property type="molecule type" value="Genomic_DNA"/>
</dbReference>
<reference evidence="1" key="1">
    <citation type="journal article" date="2023" name="G3 (Bethesda)">
        <title>Whole genome assemblies of Zophobas morio and Tenebrio molitor.</title>
        <authorList>
            <person name="Kaur S."/>
            <person name="Stinson S.A."/>
            <person name="diCenzo G.C."/>
        </authorList>
    </citation>
    <scope>NUCLEOTIDE SEQUENCE</scope>
    <source>
        <strain evidence="1">QUZm001</strain>
    </source>
</reference>
<name>A0AA38IVL5_9CUCU</name>
<evidence type="ECO:0000313" key="1">
    <source>
        <dbReference type="EMBL" id="KAJ3664367.1"/>
    </source>
</evidence>
<accession>A0AA38IVL5</accession>
<sequence length="92" mass="10586">MRQCFADRGKLVALSARDDSFRSPYACDPNRPLTISTNGWVLIVPWGATTTDIPQCVLQMDREDDIWWDLNDFRSIGRPDNDQPSVKITRCR</sequence>
<keyword evidence="2" id="KW-1185">Reference proteome</keyword>